<protein>
    <recommendedName>
        <fullName evidence="5">Outer membrane protein beta-barrel domain-containing protein</fullName>
    </recommendedName>
</protein>
<evidence type="ECO:0000256" key="2">
    <source>
        <dbReference type="SAM" id="Phobius"/>
    </source>
</evidence>
<reference evidence="3 4" key="1">
    <citation type="submission" date="2015-07" db="EMBL/GenBank/DDBJ databases">
        <title>The draft genome sequence of Leadbetterella sp. JN14-9.</title>
        <authorList>
            <person name="Liu Y."/>
            <person name="Du J."/>
            <person name="Shao Z."/>
        </authorList>
    </citation>
    <scope>NUCLEOTIDE SEQUENCE [LARGE SCALE GENOMIC DNA]</scope>
    <source>
        <strain evidence="3 4">JN14-9</strain>
    </source>
</reference>
<dbReference type="OrthoDB" id="975478at2"/>
<dbReference type="AlphaFoldDB" id="A0A0N8HA05"/>
<evidence type="ECO:0000256" key="1">
    <source>
        <dbReference type="SAM" id="MobiDB-lite"/>
    </source>
</evidence>
<sequence>MNKNSLENQWKATLQKAEEQPPMELWEKIEHKLDADLSIDKTFQETFKNASEQPEAQVWGNIAAALDREERRKPVFFLWFNRYSAAGLAALLLMVLGFSVLNKSGLFDKTPTAKNSGEIGSSQLRSKNELSGTAKEGYGPESLDFSSNNEASRSESLSSIEKAEASFLSNTKELELRNRPEPESDFNEMTNTDFEESGILREGTIAALSTLARIEFYEFANSFTLVRPKLPYNTPDRFENDNNQTFLQRSWFGLISGLSPFDPNFKINNFERALASNDVPRNAFEFNNLGDIQEPNPIKRETFAIPLSQPYSTVRSGSGVNLGFDYGKRIGKHFSWQGGVRYMSGTSLVESNVYSYNEHTGKVRTFLESNYIRQDITAFDNTIISSSGFVDNDYKYLMLPMQMAIHVPVSQKLELALSSGVSADFLVNNVLDNIPEGGSKLTAKNSAYKAVNVSGIGSLKMNYMVGENWQVSVGSNVQQTLTSGVEKTQGFTFRPRYIGINTGINYRFN</sequence>
<name>A0A0N8HA05_9BACT</name>
<evidence type="ECO:0008006" key="5">
    <source>
        <dbReference type="Google" id="ProtNLM"/>
    </source>
</evidence>
<keyword evidence="2" id="KW-0812">Transmembrane</keyword>
<keyword evidence="2" id="KW-1133">Transmembrane helix</keyword>
<keyword evidence="2" id="KW-0472">Membrane</keyword>
<evidence type="ECO:0000313" key="4">
    <source>
        <dbReference type="Proteomes" id="UP000050454"/>
    </source>
</evidence>
<feature type="region of interest" description="Disordered" evidence="1">
    <location>
        <begin position="171"/>
        <end position="193"/>
    </location>
</feature>
<feature type="compositionally biased region" description="Basic and acidic residues" evidence="1">
    <location>
        <begin position="172"/>
        <end position="182"/>
    </location>
</feature>
<dbReference type="RefSeq" id="WP_055147249.1">
    <property type="nucleotide sequence ID" value="NZ_JXSZ01000006.1"/>
</dbReference>
<evidence type="ECO:0000313" key="3">
    <source>
        <dbReference type="EMBL" id="KPM48828.1"/>
    </source>
</evidence>
<comment type="caution">
    <text evidence="3">The sequence shown here is derived from an EMBL/GenBank/DDBJ whole genome shotgun (WGS) entry which is preliminary data.</text>
</comment>
<keyword evidence="4" id="KW-1185">Reference proteome</keyword>
<dbReference type="Proteomes" id="UP000050454">
    <property type="component" value="Unassembled WGS sequence"/>
</dbReference>
<feature type="compositionally biased region" description="Polar residues" evidence="1">
    <location>
        <begin position="112"/>
        <end position="131"/>
    </location>
</feature>
<dbReference type="EMBL" id="LGTQ01000006">
    <property type="protein sequence ID" value="KPM48828.1"/>
    <property type="molecule type" value="Genomic_DNA"/>
</dbReference>
<organism evidence="3 4">
    <name type="scientific">Jiulongibacter sediminis</name>
    <dbReference type="NCBI Taxonomy" id="1605367"/>
    <lineage>
        <taxon>Bacteria</taxon>
        <taxon>Pseudomonadati</taxon>
        <taxon>Bacteroidota</taxon>
        <taxon>Cytophagia</taxon>
        <taxon>Cytophagales</taxon>
        <taxon>Leadbetterellaceae</taxon>
        <taxon>Jiulongibacter</taxon>
    </lineage>
</organism>
<dbReference type="STRING" id="1605367.AFM12_09655"/>
<proteinExistence type="predicted"/>
<feature type="region of interest" description="Disordered" evidence="1">
    <location>
        <begin position="111"/>
        <end position="150"/>
    </location>
</feature>
<accession>A0A0N8HA05</accession>
<gene>
    <name evidence="3" type="ORF">AFM12_09655</name>
</gene>
<feature type="transmembrane region" description="Helical" evidence="2">
    <location>
        <begin position="76"/>
        <end position="101"/>
    </location>
</feature>